<dbReference type="Gene3D" id="1.10.150.120">
    <property type="entry name" value="[2Fe-2S]-binding domain"/>
    <property type="match status" value="1"/>
</dbReference>
<dbReference type="InterPro" id="IPR002346">
    <property type="entry name" value="Mopterin_DH_FAD-bd"/>
</dbReference>
<dbReference type="CDD" id="cd00207">
    <property type="entry name" value="fer2"/>
    <property type="match status" value="1"/>
</dbReference>
<evidence type="ECO:0000313" key="9">
    <source>
        <dbReference type="Proteomes" id="UP001500191"/>
    </source>
</evidence>
<keyword evidence="4" id="KW-0560">Oxidoreductase</keyword>
<reference evidence="8 9" key="1">
    <citation type="journal article" date="2019" name="Int. J. Syst. Evol. Microbiol.">
        <title>The Global Catalogue of Microorganisms (GCM) 10K type strain sequencing project: providing services to taxonomists for standard genome sequencing and annotation.</title>
        <authorList>
            <consortium name="The Broad Institute Genomics Platform"/>
            <consortium name="The Broad Institute Genome Sequencing Center for Infectious Disease"/>
            <person name="Wu L."/>
            <person name="Ma J."/>
        </authorList>
    </citation>
    <scope>NUCLEOTIDE SEQUENCE [LARGE SCALE GENOMIC DNA]</scope>
    <source>
        <strain evidence="8 9">JCM 14368</strain>
    </source>
</reference>
<keyword evidence="9" id="KW-1185">Reference proteome</keyword>
<keyword evidence="3" id="KW-0274">FAD</keyword>
<dbReference type="PROSITE" id="PS51387">
    <property type="entry name" value="FAD_PCMH"/>
    <property type="match status" value="1"/>
</dbReference>
<evidence type="ECO:0000313" key="8">
    <source>
        <dbReference type="EMBL" id="GAA0502217.1"/>
    </source>
</evidence>
<dbReference type="InterPro" id="IPR005107">
    <property type="entry name" value="CO_DH_flav_C"/>
</dbReference>
<dbReference type="InterPro" id="IPR016166">
    <property type="entry name" value="FAD-bd_PCMH"/>
</dbReference>
<dbReference type="InterPro" id="IPR036318">
    <property type="entry name" value="FAD-bd_PCMH-like_sf"/>
</dbReference>
<dbReference type="PROSITE" id="PS51085">
    <property type="entry name" value="2FE2S_FER_2"/>
    <property type="match status" value="1"/>
</dbReference>
<dbReference type="Pfam" id="PF03450">
    <property type="entry name" value="CO_deh_flav_C"/>
    <property type="match status" value="1"/>
</dbReference>
<organism evidence="8 9">
    <name type="scientific">Deinococcus depolymerans</name>
    <dbReference type="NCBI Taxonomy" id="392408"/>
    <lineage>
        <taxon>Bacteria</taxon>
        <taxon>Thermotogati</taxon>
        <taxon>Deinococcota</taxon>
        <taxon>Deinococci</taxon>
        <taxon>Deinococcales</taxon>
        <taxon>Deinococcaceae</taxon>
        <taxon>Deinococcus</taxon>
    </lineage>
</organism>
<keyword evidence="5" id="KW-0408">Iron</keyword>
<keyword evidence="2" id="KW-0479">Metal-binding</keyword>
<dbReference type="Proteomes" id="UP001500191">
    <property type="component" value="Unassembled WGS sequence"/>
</dbReference>
<dbReference type="SUPFAM" id="SSF55447">
    <property type="entry name" value="CO dehydrogenase flavoprotein C-terminal domain-like"/>
    <property type="match status" value="1"/>
</dbReference>
<dbReference type="InterPro" id="IPR036683">
    <property type="entry name" value="CO_DH_flav_C_dom_sf"/>
</dbReference>
<dbReference type="Pfam" id="PF01799">
    <property type="entry name" value="Fer2_2"/>
    <property type="match status" value="1"/>
</dbReference>
<dbReference type="SUPFAM" id="SSF54292">
    <property type="entry name" value="2Fe-2S ferredoxin-like"/>
    <property type="match status" value="1"/>
</dbReference>
<name>A0ABN1BPE2_9DEIO</name>
<dbReference type="SUPFAM" id="SSF56176">
    <property type="entry name" value="FAD-binding/transporter-associated domain-like"/>
    <property type="match status" value="1"/>
</dbReference>
<evidence type="ECO:0000256" key="2">
    <source>
        <dbReference type="ARBA" id="ARBA00022723"/>
    </source>
</evidence>
<dbReference type="InterPro" id="IPR001041">
    <property type="entry name" value="2Fe-2S_ferredoxin-type"/>
</dbReference>
<dbReference type="Gene3D" id="3.30.390.50">
    <property type="entry name" value="CO dehydrogenase flavoprotein, C-terminal domain"/>
    <property type="match status" value="1"/>
</dbReference>
<dbReference type="SMART" id="SM01092">
    <property type="entry name" value="CO_deh_flav_C"/>
    <property type="match status" value="1"/>
</dbReference>
<feature type="domain" description="2Fe-2S ferredoxin-type" evidence="6">
    <location>
        <begin position="2"/>
        <end position="86"/>
    </location>
</feature>
<dbReference type="SUPFAM" id="SSF47741">
    <property type="entry name" value="CO dehydrogenase ISP C-domain like"/>
    <property type="match status" value="1"/>
</dbReference>
<dbReference type="Pfam" id="PF00941">
    <property type="entry name" value="FAD_binding_5"/>
    <property type="match status" value="1"/>
</dbReference>
<dbReference type="Gene3D" id="3.10.20.30">
    <property type="match status" value="1"/>
</dbReference>
<gene>
    <name evidence="8" type="ORF">GCM10008937_07260</name>
</gene>
<evidence type="ECO:0000256" key="5">
    <source>
        <dbReference type="ARBA" id="ARBA00023004"/>
    </source>
</evidence>
<evidence type="ECO:0000259" key="7">
    <source>
        <dbReference type="PROSITE" id="PS51387"/>
    </source>
</evidence>
<comment type="caution">
    <text evidence="8">The sequence shown here is derived from an EMBL/GenBank/DDBJ whole genome shotgun (WGS) entry which is preliminary data.</text>
</comment>
<evidence type="ECO:0000256" key="3">
    <source>
        <dbReference type="ARBA" id="ARBA00022827"/>
    </source>
</evidence>
<dbReference type="InterPro" id="IPR016167">
    <property type="entry name" value="FAD-bd_PCMH_sub1"/>
</dbReference>
<sequence length="478" mass="49853">MQTVNLTVNGQPREVPAGAHTNLLNTLRAQGLTGCKEGCAEGECGACAVLIARDDGQGGTRWDSVNACLVTLAAVDGAQVVTSEGLGSPAALHPAQQELAVRGGSQCGYCTPGFVVSMAAEYLRPDRVDGQHGAANGFDLHALSGNLCRCTGYRPIADAAYALGTPDATDPLAARRARPAPAPRPTALSAPDGAFHRPATLAEALDLLAAHPDAKVLSGGTDWGVEVNLRHARATVTVAVDHLPELRVFEAGADSLLLGAGHSLSELERRLGGRVPLLAGWFPQFASRLIRNSATLGGNLGTASPIGDSPPALLALDASVRLVGPDGVREVPLADYFTGYRQTVRQPGELIAAVRIPLPLSPLTAFHKIARRRFDDISSVAVGYALDVQEGVVTRARIGLGGVAATPLRAHETEAALEGQPWTEATVRAAARLLGQTGTPLSDHRASAAYRAAMLEQSLLKFWFESQDTATQAQEVGA</sequence>
<dbReference type="InterPro" id="IPR016169">
    <property type="entry name" value="FAD-bd_PCMH_sub2"/>
</dbReference>
<dbReference type="Gene3D" id="3.30.465.10">
    <property type="match status" value="1"/>
</dbReference>
<dbReference type="PROSITE" id="PS00197">
    <property type="entry name" value="2FE2S_FER_1"/>
    <property type="match status" value="1"/>
</dbReference>
<dbReference type="InterPro" id="IPR006058">
    <property type="entry name" value="2Fe2S_fd_BS"/>
</dbReference>
<dbReference type="InterPro" id="IPR012175">
    <property type="entry name" value="Xanth_DH_ssu_bac"/>
</dbReference>
<dbReference type="PANTHER" id="PTHR42659:SF2">
    <property type="entry name" value="XANTHINE DEHYDROGENASE SUBUNIT C-RELATED"/>
    <property type="match status" value="1"/>
</dbReference>
<keyword evidence="1" id="KW-0285">Flavoprotein</keyword>
<evidence type="ECO:0000259" key="6">
    <source>
        <dbReference type="PROSITE" id="PS51085"/>
    </source>
</evidence>
<dbReference type="InterPro" id="IPR012675">
    <property type="entry name" value="Beta-grasp_dom_sf"/>
</dbReference>
<evidence type="ECO:0000256" key="4">
    <source>
        <dbReference type="ARBA" id="ARBA00023002"/>
    </source>
</evidence>
<dbReference type="InterPro" id="IPR051312">
    <property type="entry name" value="Diverse_Substr_Oxidored"/>
</dbReference>
<dbReference type="Gene3D" id="3.30.43.10">
    <property type="entry name" value="Uridine Diphospho-n-acetylenolpyruvylglucosamine Reductase, domain 2"/>
    <property type="match status" value="1"/>
</dbReference>
<dbReference type="PANTHER" id="PTHR42659">
    <property type="entry name" value="XANTHINE DEHYDROGENASE SUBUNIT C-RELATED"/>
    <property type="match status" value="1"/>
</dbReference>
<dbReference type="InterPro" id="IPR036884">
    <property type="entry name" value="2Fe-2S-bd_dom_sf"/>
</dbReference>
<protein>
    <submittedName>
        <fullName evidence="8">FAD binding domain-containing protein</fullName>
    </submittedName>
</protein>
<dbReference type="EMBL" id="BAAADB010000004">
    <property type="protein sequence ID" value="GAA0502217.1"/>
    <property type="molecule type" value="Genomic_DNA"/>
</dbReference>
<feature type="domain" description="FAD-binding PCMH-type" evidence="7">
    <location>
        <begin position="188"/>
        <end position="361"/>
    </location>
</feature>
<dbReference type="RefSeq" id="WP_343756156.1">
    <property type="nucleotide sequence ID" value="NZ_BAAADB010000004.1"/>
</dbReference>
<dbReference type="PIRSF" id="PIRSF036557">
    <property type="entry name" value="XdhA_RC"/>
    <property type="match status" value="1"/>
</dbReference>
<dbReference type="Pfam" id="PF00111">
    <property type="entry name" value="Fer2"/>
    <property type="match status" value="1"/>
</dbReference>
<dbReference type="InterPro" id="IPR036010">
    <property type="entry name" value="2Fe-2S_ferredoxin-like_sf"/>
</dbReference>
<dbReference type="InterPro" id="IPR002888">
    <property type="entry name" value="2Fe-2S-bd"/>
</dbReference>
<proteinExistence type="predicted"/>
<evidence type="ECO:0000256" key="1">
    <source>
        <dbReference type="ARBA" id="ARBA00022630"/>
    </source>
</evidence>
<accession>A0ABN1BPE2</accession>